<feature type="transmembrane region" description="Helical" evidence="2">
    <location>
        <begin position="24"/>
        <end position="53"/>
    </location>
</feature>
<evidence type="ECO:0000313" key="3">
    <source>
        <dbReference type="EMBL" id="KFN50836.1"/>
    </source>
</evidence>
<dbReference type="STRING" id="1121013.GCA_000426365_00238"/>
<dbReference type="RefSeq" id="WP_026815797.1">
    <property type="nucleotide sequence ID" value="NZ_AUFF01000001.1"/>
</dbReference>
<dbReference type="AlphaFoldDB" id="A0A091BGF9"/>
<dbReference type="eggNOG" id="ENOG50340PA">
    <property type="taxonomic scope" value="Bacteria"/>
</dbReference>
<keyword evidence="4" id="KW-1185">Reference proteome</keyword>
<reference evidence="3 4" key="1">
    <citation type="submission" date="2013-09" db="EMBL/GenBank/DDBJ databases">
        <title>Genome sequencing of Arenimonas composti.</title>
        <authorList>
            <person name="Chen F."/>
            <person name="Wang G."/>
        </authorList>
    </citation>
    <scope>NUCLEOTIDE SEQUENCE [LARGE SCALE GENOMIC DNA]</scope>
    <source>
        <strain evidence="3 4">TR7-09</strain>
    </source>
</reference>
<comment type="caution">
    <text evidence="3">The sequence shown here is derived from an EMBL/GenBank/DDBJ whole genome shotgun (WGS) entry which is preliminary data.</text>
</comment>
<protein>
    <submittedName>
        <fullName evidence="3">Uncharacterized protein</fullName>
    </submittedName>
</protein>
<evidence type="ECO:0000256" key="2">
    <source>
        <dbReference type="SAM" id="Phobius"/>
    </source>
</evidence>
<evidence type="ECO:0000313" key="4">
    <source>
        <dbReference type="Proteomes" id="UP000029391"/>
    </source>
</evidence>
<feature type="coiled-coil region" evidence="1">
    <location>
        <begin position="136"/>
        <end position="166"/>
    </location>
</feature>
<organism evidence="3 4">
    <name type="scientific">Arenimonas composti TR7-09 = DSM 18010</name>
    <dbReference type="NCBI Taxonomy" id="1121013"/>
    <lineage>
        <taxon>Bacteria</taxon>
        <taxon>Pseudomonadati</taxon>
        <taxon>Pseudomonadota</taxon>
        <taxon>Gammaproteobacteria</taxon>
        <taxon>Lysobacterales</taxon>
        <taxon>Lysobacteraceae</taxon>
        <taxon>Arenimonas</taxon>
    </lineage>
</organism>
<dbReference type="Proteomes" id="UP000029391">
    <property type="component" value="Unassembled WGS sequence"/>
</dbReference>
<keyword evidence="2" id="KW-0472">Membrane</keyword>
<sequence>MKSLKYWWAAFNARPFGMPIPPNWFGIAAFAMLGGFVNPGFWIVGAALEITYLSSLAGSKRFRNAIDVGERREDPADARYLAMTERLDGRQRERQSSLEARAREILRTLDGSPMLAAYSDHLQQLVWLHLRLLNARQAIERVLATARREADALDEQERQLRRRLEEPNLSPDLRRSLEQQVAVIDQRQAAHADAAERGEHVDSELQRIDLQVALIREQALLSRDRNDLGGSLDALAASFNEASRWLDSQRDLIGTLDSPLEQRLPARVLRGEAPPRKAAREGE</sequence>
<dbReference type="EMBL" id="AWXU01000014">
    <property type="protein sequence ID" value="KFN50836.1"/>
    <property type="molecule type" value="Genomic_DNA"/>
</dbReference>
<keyword evidence="1" id="KW-0175">Coiled coil</keyword>
<accession>A0A091BGF9</accession>
<keyword evidence="2" id="KW-0812">Transmembrane</keyword>
<gene>
    <name evidence="3" type="ORF">P873_00380</name>
</gene>
<dbReference type="OrthoDB" id="7352002at2"/>
<keyword evidence="2" id="KW-1133">Transmembrane helix</keyword>
<proteinExistence type="predicted"/>
<evidence type="ECO:0000256" key="1">
    <source>
        <dbReference type="SAM" id="Coils"/>
    </source>
</evidence>
<name>A0A091BGF9_9GAMM</name>